<name>A0A2H5FNE1_9GAMM</name>
<dbReference type="RefSeq" id="WP_101900636.1">
    <property type="nucleotide sequence ID" value="NZ_CP025491.2"/>
</dbReference>
<dbReference type="EMBL" id="CP025491">
    <property type="protein sequence ID" value="AUH73087.1"/>
    <property type="molecule type" value="Genomic_DNA"/>
</dbReference>
<dbReference type="Proteomes" id="UP000234343">
    <property type="component" value="Chromosome"/>
</dbReference>
<proteinExistence type="predicted"/>
<organism evidence="1 2">
    <name type="scientific">Legionella sainthelensi</name>
    <dbReference type="NCBI Taxonomy" id="28087"/>
    <lineage>
        <taxon>Bacteria</taxon>
        <taxon>Pseudomonadati</taxon>
        <taxon>Pseudomonadota</taxon>
        <taxon>Gammaproteobacteria</taxon>
        <taxon>Legionellales</taxon>
        <taxon>Legionellaceae</taxon>
        <taxon>Legionella</taxon>
    </lineage>
</organism>
<accession>A0A2H5FNE1</accession>
<keyword evidence="2" id="KW-1185">Reference proteome</keyword>
<dbReference type="AlphaFoldDB" id="A0A2H5FNE1"/>
<dbReference type="KEGG" id="lsh:CAB17_14295"/>
<gene>
    <name evidence="1" type="ORF">CAB17_14295</name>
</gene>
<reference evidence="1 2" key="1">
    <citation type="submission" date="2017-12" db="EMBL/GenBank/DDBJ databases">
        <title>Legionella sainthelensi LA01-117, whole genome sequence of a clinical isolate from New Zealand.</title>
        <authorList>
            <person name="Cree S.L."/>
            <person name="Slow S."/>
            <person name="Kennedy M.A."/>
            <person name="Murdoch D.R."/>
            <person name="Biggs P.J."/>
            <person name="Anderson T."/>
        </authorList>
    </citation>
    <scope>NUCLEOTIDE SEQUENCE [LARGE SCALE GENOMIC DNA]</scope>
    <source>
        <strain evidence="1 2">LA01-117</strain>
    </source>
</reference>
<sequence length="215" mass="25051">MTFFLKLALSLLGNEIDEMILDMHHSSSSSFSFSNRGLIAAKLDATHRFRETIARSFQSNDASDDASILDSLSNSISEFQAKINALNESYDTHGYRSYTEKLELLLRLIRKECVATEVWRVDYNDSDPFCIFQYNLISYIISKQVSKRSNTGFLLFIDNDPIEQTIKMIRDEIKTIKDIYPRSFSKTSFNMCNFKQNVWAIAIFRSFYTIYRKRT</sequence>
<protein>
    <submittedName>
        <fullName evidence="1">Uncharacterized protein</fullName>
    </submittedName>
</protein>
<evidence type="ECO:0000313" key="1">
    <source>
        <dbReference type="EMBL" id="AUH73087.1"/>
    </source>
</evidence>
<evidence type="ECO:0000313" key="2">
    <source>
        <dbReference type="Proteomes" id="UP000234343"/>
    </source>
</evidence>